<keyword evidence="2" id="KW-1185">Reference proteome</keyword>
<comment type="caution">
    <text evidence="1">The sequence shown here is derived from an EMBL/GenBank/DDBJ whole genome shotgun (WGS) entry which is preliminary data.</text>
</comment>
<evidence type="ECO:0000313" key="2">
    <source>
        <dbReference type="Proteomes" id="UP001062846"/>
    </source>
</evidence>
<evidence type="ECO:0000313" key="1">
    <source>
        <dbReference type="EMBL" id="KAI8525694.1"/>
    </source>
</evidence>
<proteinExistence type="predicted"/>
<dbReference type="EMBL" id="CM046400">
    <property type="protein sequence ID" value="KAI8525694.1"/>
    <property type="molecule type" value="Genomic_DNA"/>
</dbReference>
<reference evidence="1" key="1">
    <citation type="submission" date="2022-02" db="EMBL/GenBank/DDBJ databases">
        <title>Plant Genome Project.</title>
        <authorList>
            <person name="Zhang R.-G."/>
        </authorList>
    </citation>
    <scope>NUCLEOTIDE SEQUENCE</scope>
    <source>
        <strain evidence="1">AT1</strain>
    </source>
</reference>
<organism evidence="1 2">
    <name type="scientific">Rhododendron molle</name>
    <name type="common">Chinese azalea</name>
    <name type="synonym">Azalea mollis</name>
    <dbReference type="NCBI Taxonomy" id="49168"/>
    <lineage>
        <taxon>Eukaryota</taxon>
        <taxon>Viridiplantae</taxon>
        <taxon>Streptophyta</taxon>
        <taxon>Embryophyta</taxon>
        <taxon>Tracheophyta</taxon>
        <taxon>Spermatophyta</taxon>
        <taxon>Magnoliopsida</taxon>
        <taxon>eudicotyledons</taxon>
        <taxon>Gunneridae</taxon>
        <taxon>Pentapetalae</taxon>
        <taxon>asterids</taxon>
        <taxon>Ericales</taxon>
        <taxon>Ericaceae</taxon>
        <taxon>Ericoideae</taxon>
        <taxon>Rhodoreae</taxon>
        <taxon>Rhododendron</taxon>
    </lineage>
</organism>
<sequence>MKAGEEAREDERRERAEAEEDGGEPACWLQVHIFRSVAIDAGGDYSQFYSSVVFNGPCSTKLDHGVTVVGYGTSSDGTKYWLVKNSWSSGWGENGYMKMERDVLAAKEGLCEIAKELLTKREGVSECPANHGVNGEVIELK</sequence>
<protein>
    <submittedName>
        <fullName evidence="1">Uncharacterized protein</fullName>
    </submittedName>
</protein>
<name>A0ACC0LBD4_RHOML</name>
<accession>A0ACC0LBD4</accession>
<gene>
    <name evidence="1" type="ORF">RHMOL_Rhmol13G0249300</name>
</gene>
<dbReference type="Proteomes" id="UP001062846">
    <property type="component" value="Chromosome 13"/>
</dbReference>